<name>A0A6J7HM72_9ZZZZ</name>
<organism evidence="3">
    <name type="scientific">freshwater metagenome</name>
    <dbReference type="NCBI Taxonomy" id="449393"/>
    <lineage>
        <taxon>unclassified sequences</taxon>
        <taxon>metagenomes</taxon>
        <taxon>ecological metagenomes</taxon>
    </lineage>
</organism>
<dbReference type="InterPro" id="IPR036291">
    <property type="entry name" value="NAD(P)-bd_dom_sf"/>
</dbReference>
<dbReference type="PANTHER" id="PTHR48107">
    <property type="entry name" value="NADPH-DEPENDENT ALDEHYDE REDUCTASE-LIKE PROTEIN, CHLOROPLASTIC-RELATED"/>
    <property type="match status" value="1"/>
</dbReference>
<evidence type="ECO:0000313" key="3">
    <source>
        <dbReference type="EMBL" id="CAB4917495.1"/>
    </source>
</evidence>
<proteinExistence type="inferred from homology"/>
<protein>
    <submittedName>
        <fullName evidence="3">Unannotated protein</fullName>
    </submittedName>
</protein>
<dbReference type="EMBL" id="CAFBMQ010000189">
    <property type="protein sequence ID" value="CAB4917495.1"/>
    <property type="molecule type" value="Genomic_DNA"/>
</dbReference>
<dbReference type="InterPro" id="IPR002347">
    <property type="entry name" value="SDR_fam"/>
</dbReference>
<keyword evidence="2" id="KW-0560">Oxidoreductase</keyword>
<dbReference type="PRINTS" id="PR00081">
    <property type="entry name" value="GDHRDH"/>
</dbReference>
<dbReference type="GO" id="GO:0016614">
    <property type="term" value="F:oxidoreductase activity, acting on CH-OH group of donors"/>
    <property type="evidence" value="ECO:0007669"/>
    <property type="project" value="UniProtKB-ARBA"/>
</dbReference>
<dbReference type="Gene3D" id="3.40.50.720">
    <property type="entry name" value="NAD(P)-binding Rossmann-like Domain"/>
    <property type="match status" value="1"/>
</dbReference>
<evidence type="ECO:0000256" key="1">
    <source>
        <dbReference type="ARBA" id="ARBA00006484"/>
    </source>
</evidence>
<dbReference type="Pfam" id="PF13561">
    <property type="entry name" value="adh_short_C2"/>
    <property type="match status" value="1"/>
</dbReference>
<evidence type="ECO:0000256" key="2">
    <source>
        <dbReference type="ARBA" id="ARBA00023002"/>
    </source>
</evidence>
<dbReference type="SUPFAM" id="SSF51735">
    <property type="entry name" value="NAD(P)-binding Rossmann-fold domains"/>
    <property type="match status" value="1"/>
</dbReference>
<reference evidence="3" key="1">
    <citation type="submission" date="2020-05" db="EMBL/GenBank/DDBJ databases">
        <authorList>
            <person name="Chiriac C."/>
            <person name="Salcher M."/>
            <person name="Ghai R."/>
            <person name="Kavagutti S V."/>
        </authorList>
    </citation>
    <scope>NUCLEOTIDE SEQUENCE</scope>
</reference>
<dbReference type="PANTHER" id="PTHR48107:SF16">
    <property type="entry name" value="NADPH-DEPENDENT ALDEHYDE REDUCTASE 1, CHLOROPLASTIC"/>
    <property type="match status" value="1"/>
</dbReference>
<sequence length="244" mass="24574">MTVLVTGGSSGIGRAVAEHWGSLGHDVVVNFHSDDAAAAETARLVTAAGGTPHLVKADVGTADGVASIADAVRGLTDSLDLYVHCAALAVTGRALEIDPVQLARAIAVNGTSLVPLTQSLLPVLQRGSSLVYVSSRGARSYVPSYVALGPTKSLGEALVRYLAVELAPRGVRANTVAAGPLDTPAFRTMFGDLAQTRLDAAAAANPSGRGLTVADVVGAVAWVASPAAAMVQGQTLMVDGGLSL</sequence>
<comment type="similarity">
    <text evidence="1">Belongs to the short-chain dehydrogenases/reductases (SDR) family.</text>
</comment>
<gene>
    <name evidence="3" type="ORF">UFOPK3609_01225</name>
</gene>
<accession>A0A6J7HM72</accession>
<dbReference type="AlphaFoldDB" id="A0A6J7HM72"/>